<dbReference type="VEuPathDB" id="TriTrypDB:C4B63_76g47"/>
<reference evidence="2 3" key="1">
    <citation type="journal article" date="2018" name="Microb. Genom.">
        <title>Expanding an expanded genome: long-read sequencing of Trypanosoma cruzi.</title>
        <authorList>
            <person name="Berna L."/>
            <person name="Rodriguez M."/>
            <person name="Chiribao M.L."/>
            <person name="Parodi-Talice A."/>
            <person name="Pita S."/>
            <person name="Rijo G."/>
            <person name="Alvarez-Valin F."/>
            <person name="Robello C."/>
        </authorList>
    </citation>
    <scope>NUCLEOTIDE SEQUENCE [LARGE SCALE GENOMIC DNA]</scope>
    <source>
        <strain evidence="2 3">Dm28c</strain>
    </source>
</reference>
<dbReference type="EMBL" id="PRFA01000076">
    <property type="protein sequence ID" value="PWU88315.1"/>
    <property type="molecule type" value="Genomic_DNA"/>
</dbReference>
<dbReference type="VEuPathDB" id="TriTrypDB:C3747_83g51"/>
<evidence type="ECO:0000256" key="1">
    <source>
        <dbReference type="SAM" id="MobiDB-lite"/>
    </source>
</evidence>
<comment type="caution">
    <text evidence="2">The sequence shown here is derived from an EMBL/GenBank/DDBJ whole genome shotgun (WGS) entry which is preliminary data.</text>
</comment>
<dbReference type="VEuPathDB" id="TriTrypDB:TcCLB.506857.70"/>
<accession>A0A2V2UVN7</accession>
<dbReference type="OrthoDB" id="278676at2759"/>
<feature type="region of interest" description="Disordered" evidence="1">
    <location>
        <begin position="290"/>
        <end position="320"/>
    </location>
</feature>
<dbReference type="VEuPathDB" id="TriTrypDB:TcCL_NonESM00508"/>
<dbReference type="VEuPathDB" id="TriTrypDB:TcCLB.509207.140"/>
<evidence type="ECO:0000313" key="3">
    <source>
        <dbReference type="Proteomes" id="UP000246121"/>
    </source>
</evidence>
<protein>
    <submittedName>
        <fullName evidence="2">Uncharacterized protein</fullName>
    </submittedName>
</protein>
<dbReference type="VEuPathDB" id="TriTrypDB:TCSYLVIO_001252"/>
<sequence length="679" mass="78083">MQVPLMKGLQKAARHGNYATQFWTRPDHPPYRTRRAMLTAHSRKAIRRRLVLPLDAHDWGRALEVLDAGYARLGRTAEDYQRVIRGLASETAPQRRGDALHTLNALRDKAYMGEIGSSGFWVTLVWAYARLRYPREGYECLLQGERRFCFSPLTKQHMGETLLPLLAEHGMLDEVNYVVENFMGTGGSRHDQARVASILAEAAARSGSWEHAIAALHPETITAMTTLNPRTLSCLFVSEELSEGQEEAPETPRRARQISTEALRCMMCSMADDGQWEMALQSLRELERRQCNDDERDNTHDAAGSIRRGQKQQKQQQELSLSENELQRLLNSLGSRQRWEEATALFVSQYFPDKSVRNNEKVRPLQLTTLNLLFASFPRNMREFRLAASDDRLQSHGSHTDPRQQENETVTVEIDALHHPQQAVSLFDQIFSQRDDVSVTDLMMATVGPSLVQLGQWDRALHLLRQTPALSAAKMPVCTLEVHREVRRRLVALLYYLHGAISLESRYYTLYYFPFAFPKETFRDLSPPSEFLAHLRQQREEEEKTSITPSCVPKVSTRRRFTSRRLSAIVQNTEKHDDELRRRLLPLYANRANAFRGGDAEKDPRPIPKGLHDTANGWNFYGRGGEMVFMNHRRTAHPFSMHPKLMRSITDPYRGWSPMQNSCWAHRERVRKWNGNSAV</sequence>
<proteinExistence type="predicted"/>
<feature type="compositionally biased region" description="Basic and acidic residues" evidence="1">
    <location>
        <begin position="290"/>
        <end position="300"/>
    </location>
</feature>
<dbReference type="Proteomes" id="UP000246121">
    <property type="component" value="Unassembled WGS sequence"/>
</dbReference>
<organism evidence="2 3">
    <name type="scientific">Trypanosoma cruzi</name>
    <dbReference type="NCBI Taxonomy" id="5693"/>
    <lineage>
        <taxon>Eukaryota</taxon>
        <taxon>Discoba</taxon>
        <taxon>Euglenozoa</taxon>
        <taxon>Kinetoplastea</taxon>
        <taxon>Metakinetoplastina</taxon>
        <taxon>Trypanosomatida</taxon>
        <taxon>Trypanosomatidae</taxon>
        <taxon>Trypanosoma</taxon>
        <taxon>Schizotrypanum</taxon>
    </lineage>
</organism>
<dbReference type="VEuPathDB" id="TriTrypDB:TcG_05613"/>
<dbReference type="VEuPathDB" id="TriTrypDB:ECC02_005762"/>
<dbReference type="VEuPathDB" id="TriTrypDB:TcBrA4_0093430"/>
<dbReference type="VEuPathDB" id="TriTrypDB:TCDM_02532"/>
<name>A0A2V2UVN7_TRYCR</name>
<evidence type="ECO:0000313" key="2">
    <source>
        <dbReference type="EMBL" id="PWU88315.1"/>
    </source>
</evidence>
<dbReference type="VEuPathDB" id="TriTrypDB:Tc_MARK_50"/>
<dbReference type="AlphaFoldDB" id="A0A2V2UVN7"/>
<gene>
    <name evidence="2" type="ORF">C4B63_76g47</name>
</gene>